<accession>A0A8E2AZE6</accession>
<evidence type="ECO:0000259" key="2">
    <source>
        <dbReference type="Pfam" id="PF04194"/>
    </source>
</evidence>
<proteinExistence type="predicted"/>
<dbReference type="PANTHER" id="PTHR47524:SF1">
    <property type="entry name" value="20S RRNA ACCUMULATION PROTEIN 4"/>
    <property type="match status" value="1"/>
</dbReference>
<keyword evidence="4" id="KW-1185">Reference proteome</keyword>
<evidence type="ECO:0000256" key="1">
    <source>
        <dbReference type="SAM" id="MobiDB-lite"/>
    </source>
</evidence>
<reference evidence="3 4" key="1">
    <citation type="submission" date="2016-07" db="EMBL/GenBank/DDBJ databases">
        <title>Draft genome of the white-rot fungus Obba rivulosa 3A-2.</title>
        <authorList>
            <consortium name="DOE Joint Genome Institute"/>
            <person name="Miettinen O."/>
            <person name="Riley R."/>
            <person name="Acob R."/>
            <person name="Barry K."/>
            <person name="Cullen D."/>
            <person name="De Vries R."/>
            <person name="Hainaut M."/>
            <person name="Hatakka A."/>
            <person name="Henrissat B."/>
            <person name="Hilden K."/>
            <person name="Kuo R."/>
            <person name="Labutti K."/>
            <person name="Lipzen A."/>
            <person name="Makela M.R."/>
            <person name="Sandor L."/>
            <person name="Spatafora J.W."/>
            <person name="Grigoriev I.V."/>
            <person name="Hibbett D.S."/>
        </authorList>
    </citation>
    <scope>NUCLEOTIDE SEQUENCE [LARGE SCALE GENOMIC DNA]</scope>
    <source>
        <strain evidence="3 4">3A-2</strain>
    </source>
</reference>
<organism evidence="3 4">
    <name type="scientific">Obba rivulosa</name>
    <dbReference type="NCBI Taxonomy" id="1052685"/>
    <lineage>
        <taxon>Eukaryota</taxon>
        <taxon>Fungi</taxon>
        <taxon>Dikarya</taxon>
        <taxon>Basidiomycota</taxon>
        <taxon>Agaricomycotina</taxon>
        <taxon>Agaricomycetes</taxon>
        <taxon>Polyporales</taxon>
        <taxon>Gelatoporiaceae</taxon>
        <taxon>Obba</taxon>
    </lineage>
</organism>
<dbReference type="PANTHER" id="PTHR47524">
    <property type="entry name" value="20S RRNA ACCUMULATION PROTEIN 4"/>
    <property type="match status" value="1"/>
</dbReference>
<protein>
    <recommendedName>
        <fullName evidence="2">Programmed cell death protein 2 C-terminal domain-containing protein</fullName>
    </recommendedName>
</protein>
<dbReference type="OrthoDB" id="443682at2759"/>
<gene>
    <name evidence="3" type="ORF">OBBRIDRAFT_792748</name>
</gene>
<feature type="region of interest" description="Disordered" evidence="1">
    <location>
        <begin position="1"/>
        <end position="28"/>
    </location>
</feature>
<feature type="compositionally biased region" description="Acidic residues" evidence="1">
    <location>
        <begin position="7"/>
        <end position="18"/>
    </location>
</feature>
<dbReference type="GO" id="GO:0005737">
    <property type="term" value="C:cytoplasm"/>
    <property type="evidence" value="ECO:0007669"/>
    <property type="project" value="InterPro"/>
</dbReference>
<dbReference type="Pfam" id="PF04194">
    <property type="entry name" value="PDCD2_C"/>
    <property type="match status" value="1"/>
</dbReference>
<feature type="domain" description="Programmed cell death protein 2 C-terminal" evidence="2">
    <location>
        <begin position="298"/>
        <end position="461"/>
    </location>
</feature>
<feature type="region of interest" description="Disordered" evidence="1">
    <location>
        <begin position="132"/>
        <end position="235"/>
    </location>
</feature>
<feature type="compositionally biased region" description="Acidic residues" evidence="1">
    <location>
        <begin position="205"/>
        <end position="226"/>
    </location>
</feature>
<feature type="region of interest" description="Disordered" evidence="1">
    <location>
        <begin position="267"/>
        <end position="286"/>
    </location>
</feature>
<dbReference type="GO" id="GO:0030490">
    <property type="term" value="P:maturation of SSU-rRNA"/>
    <property type="evidence" value="ECO:0007669"/>
    <property type="project" value="TreeGrafter"/>
</dbReference>
<name>A0A8E2AZE6_9APHY</name>
<dbReference type="AlphaFoldDB" id="A0A8E2AZE6"/>
<dbReference type="Proteomes" id="UP000250043">
    <property type="component" value="Unassembled WGS sequence"/>
</dbReference>
<evidence type="ECO:0000313" key="3">
    <source>
        <dbReference type="EMBL" id="OCH91034.1"/>
    </source>
</evidence>
<dbReference type="EMBL" id="KV722393">
    <property type="protein sequence ID" value="OCH91034.1"/>
    <property type="molecule type" value="Genomic_DNA"/>
</dbReference>
<feature type="compositionally biased region" description="Basic and acidic residues" evidence="1">
    <location>
        <begin position="137"/>
        <end position="155"/>
    </location>
</feature>
<dbReference type="InterPro" id="IPR007320">
    <property type="entry name" value="PDCD2_C"/>
</dbReference>
<sequence>MSRADDWSDSDSEYEYSDAEGQRGDAGALVQLGVPDGAVADAADLRDAAVSRVGGHPAFLTSPPPVADAHCKNCSQPMELLVQVWCPLEDSEHDRALYIWGCAQRACQRKEGSVRAYRGLRYNEKYAAKLARRREKQRREEEERAHAAEEEERKKAAAKVNPFSMKTSAASDPFDLGAQIFGGPAQEPEVPDETASDATSPPPSDPEDSASDSDEDGDASDSEELETSLAADTLESSEWASAPAYAPLYLSTAAEYLPPAPKPKLPAGAEVVEEGDEPGKKKDGGWVLEGYENSLEVDHAFERFAQRVAHEGAQCLRYDLGGTPLPFASDAIFDKLFPVPQGLPPPVTKAAFAVSRAPRRTYTPDALPHCVHCGGPRVFECQLMPNLINVLARPGAERTAEAERKKETDEERRAAVMRALKGEGEGEGTGMEWGTCMVFTCKGDCAGERGTWREEVVLVQWDD</sequence>
<evidence type="ECO:0000313" key="4">
    <source>
        <dbReference type="Proteomes" id="UP000250043"/>
    </source>
</evidence>